<dbReference type="InterPro" id="IPR045863">
    <property type="entry name" value="CorA_TM1_TM2"/>
</dbReference>
<evidence type="ECO:0000256" key="4">
    <source>
        <dbReference type="ARBA" id="ARBA00023136"/>
    </source>
</evidence>
<feature type="transmembrane region" description="Helical" evidence="5">
    <location>
        <begin position="494"/>
        <end position="512"/>
    </location>
</feature>
<dbReference type="GO" id="GO:0016020">
    <property type="term" value="C:membrane"/>
    <property type="evidence" value="ECO:0007669"/>
    <property type="project" value="UniProtKB-SubCell"/>
</dbReference>
<dbReference type="Proteomes" id="UP000807785">
    <property type="component" value="Unassembled WGS sequence"/>
</dbReference>
<dbReference type="AlphaFoldDB" id="A0A9D7HL28"/>
<evidence type="ECO:0000256" key="1">
    <source>
        <dbReference type="ARBA" id="ARBA00004141"/>
    </source>
</evidence>
<reference evidence="6" key="1">
    <citation type="submission" date="2020-10" db="EMBL/GenBank/DDBJ databases">
        <title>Connecting structure to function with the recovery of over 1000 high-quality activated sludge metagenome-assembled genomes encoding full-length rRNA genes using long-read sequencing.</title>
        <authorList>
            <person name="Singleton C.M."/>
            <person name="Petriglieri F."/>
            <person name="Kristensen J.M."/>
            <person name="Kirkegaard R.H."/>
            <person name="Michaelsen T.Y."/>
            <person name="Andersen M.H."/>
            <person name="Karst S.M."/>
            <person name="Dueholm M.S."/>
            <person name="Nielsen P.H."/>
            <person name="Albertsen M."/>
        </authorList>
    </citation>
    <scope>NUCLEOTIDE SEQUENCE</scope>
    <source>
        <strain evidence="6">Bjer_18-Q3-R1-45_BAT3C.347</strain>
    </source>
</reference>
<evidence type="ECO:0000256" key="5">
    <source>
        <dbReference type="SAM" id="Phobius"/>
    </source>
</evidence>
<comment type="caution">
    <text evidence="6">The sequence shown here is derived from an EMBL/GenBank/DDBJ whole genome shotgun (WGS) entry which is preliminary data.</text>
</comment>
<evidence type="ECO:0000256" key="3">
    <source>
        <dbReference type="ARBA" id="ARBA00022989"/>
    </source>
</evidence>
<comment type="subcellular location">
    <subcellularLocation>
        <location evidence="1">Membrane</location>
        <topology evidence="1">Multi-pass membrane protein</topology>
    </subcellularLocation>
</comment>
<dbReference type="EMBL" id="JADJEV010000003">
    <property type="protein sequence ID" value="MBK6973687.1"/>
    <property type="molecule type" value="Genomic_DNA"/>
</dbReference>
<name>A0A9D7HL28_9PROT</name>
<keyword evidence="2 5" id="KW-0812">Transmembrane</keyword>
<keyword evidence="3 5" id="KW-1133">Transmembrane helix</keyword>
<protein>
    <recommendedName>
        <fullName evidence="8">CorA-like Mg2+ transporter protein</fullName>
    </recommendedName>
</protein>
<evidence type="ECO:0000256" key="2">
    <source>
        <dbReference type="ARBA" id="ARBA00022692"/>
    </source>
</evidence>
<evidence type="ECO:0000313" key="7">
    <source>
        <dbReference type="Proteomes" id="UP000807785"/>
    </source>
</evidence>
<proteinExistence type="predicted"/>
<evidence type="ECO:0008006" key="8">
    <source>
        <dbReference type="Google" id="ProtNLM"/>
    </source>
</evidence>
<sequence>MAEDTASTMIVRHFRQILLWPLQLTPVEDGVQSQKDWELLEKAGADNPWRELSSEFTGEQSRFQKRHYNEFVTFLPHVQRFLYGEGLAGESSAWHSQSPVRVFRRNDIAKARVTYARGEAPTTFSVGHVELYFFFDIDVVLLALEIHADDVSFTRVQHTIYGLGRAYPLDWEPDGSATHCLDRVDWLSADEQVVASSDYEKDERYLAYVSRYRAAAVASHLEFLLKPLVPHYSGELGPMRYRHIEYHRMPLMAYLAVDDPHALSRADFVRLGLAAAPGPSHTLPYSRRHLLRFEQRYCYERHWLNEARDFGTRFVCSGRTLIVIGSVNDASFVERETGMLGQFRHQYFLLFLIAHFHRAALLMLSDRLVITLNKLEIDNADGVRQFKRAIRQIFEVFLRFTHRYWFHDVSDQAQARDLFRMCTENLDNEKLYNEVREEIQDMSTYLDSDTLRRQSNSMVRLTVATIFGMILTVSTGFLGMNLIAEADASTSMKIAYFALVTLPCGLLALFAVGKSRRLSDFLDALADERLAVRTKYIALENVFRKRTRTLR</sequence>
<dbReference type="Gene3D" id="1.20.58.340">
    <property type="entry name" value="Magnesium transport protein CorA, transmembrane region"/>
    <property type="match status" value="1"/>
</dbReference>
<dbReference type="SUPFAM" id="SSF144083">
    <property type="entry name" value="Magnesium transport protein CorA, transmembrane region"/>
    <property type="match status" value="1"/>
</dbReference>
<keyword evidence="4 5" id="KW-0472">Membrane</keyword>
<feature type="transmembrane region" description="Helical" evidence="5">
    <location>
        <begin position="461"/>
        <end position="482"/>
    </location>
</feature>
<accession>A0A9D7HL28</accession>
<organism evidence="6 7">
    <name type="scientific">Candidatus Methylophosphatis roskildensis</name>
    <dbReference type="NCBI Taxonomy" id="2899263"/>
    <lineage>
        <taxon>Bacteria</taxon>
        <taxon>Pseudomonadati</taxon>
        <taxon>Pseudomonadota</taxon>
        <taxon>Betaproteobacteria</taxon>
        <taxon>Nitrosomonadales</taxon>
        <taxon>Sterolibacteriaceae</taxon>
        <taxon>Candidatus Methylophosphatis</taxon>
    </lineage>
</organism>
<evidence type="ECO:0000313" key="6">
    <source>
        <dbReference type="EMBL" id="MBK6973687.1"/>
    </source>
</evidence>
<gene>
    <name evidence="6" type="ORF">IPH26_12355</name>
</gene>